<accession>A0A5J4WE15</accession>
<proteinExistence type="predicted"/>
<organism evidence="2 3">
    <name type="scientific">Streblomastix strix</name>
    <dbReference type="NCBI Taxonomy" id="222440"/>
    <lineage>
        <taxon>Eukaryota</taxon>
        <taxon>Metamonada</taxon>
        <taxon>Preaxostyla</taxon>
        <taxon>Oxymonadida</taxon>
        <taxon>Streblomastigidae</taxon>
        <taxon>Streblomastix</taxon>
    </lineage>
</organism>
<sequence>MCGTACPGILASRFQGWLLYYSEKLMVTAQKVMINKPESQKLGLIAGCQPIEHVQVFRLNLQTLQEAENIGPVRCVFPLRQTVYQPFQKPNQIQAHPINLNIGAFETLCSGRLPDSETVLNEFGAPFVSFYYIEVITLSHTGMKIGMAFEADSFKDKQLDLKSSPSFSSNYFSHSHSAQQQSSSSSSSSIDKLRRAWAQCYISGVPHIIYGFADDHGILADLRQYDVSGVPGLCRNYWNMDFMMTLLESVLGLITQIVRIKVEEQKQIIQKQPDAKLIPIRFSVKIHVEEKQIILEVLPYSPVKVGIKLELECEYILRQIR</sequence>
<protein>
    <recommendedName>
        <fullName evidence="1">RAI1-like domain-containing protein</fullName>
    </recommendedName>
</protein>
<dbReference type="OrthoDB" id="5853397at2759"/>
<dbReference type="Pfam" id="PF08652">
    <property type="entry name" value="RAI1"/>
    <property type="match status" value="1"/>
</dbReference>
<dbReference type="InterPro" id="IPR013961">
    <property type="entry name" value="RAI1"/>
</dbReference>
<dbReference type="EMBL" id="SNRW01002328">
    <property type="protein sequence ID" value="KAA6393140.1"/>
    <property type="molecule type" value="Genomic_DNA"/>
</dbReference>
<evidence type="ECO:0000313" key="2">
    <source>
        <dbReference type="EMBL" id="KAA6393140.1"/>
    </source>
</evidence>
<evidence type="ECO:0000313" key="3">
    <source>
        <dbReference type="Proteomes" id="UP000324800"/>
    </source>
</evidence>
<dbReference type="Proteomes" id="UP000324800">
    <property type="component" value="Unassembled WGS sequence"/>
</dbReference>
<evidence type="ECO:0000259" key="1">
    <source>
        <dbReference type="Pfam" id="PF08652"/>
    </source>
</evidence>
<reference evidence="2 3" key="1">
    <citation type="submission" date="2019-03" db="EMBL/GenBank/DDBJ databases">
        <title>Single cell metagenomics reveals metabolic interactions within the superorganism composed of flagellate Streblomastix strix and complex community of Bacteroidetes bacteria on its surface.</title>
        <authorList>
            <person name="Treitli S.C."/>
            <person name="Kolisko M."/>
            <person name="Husnik F."/>
            <person name="Keeling P."/>
            <person name="Hampl V."/>
        </authorList>
    </citation>
    <scope>NUCLEOTIDE SEQUENCE [LARGE SCALE GENOMIC DNA]</scope>
    <source>
        <strain evidence="2">ST1C</strain>
    </source>
</reference>
<feature type="domain" description="RAI1-like" evidence="1">
    <location>
        <begin position="105"/>
        <end position="265"/>
    </location>
</feature>
<dbReference type="AlphaFoldDB" id="A0A5J4WE15"/>
<name>A0A5J4WE15_9EUKA</name>
<gene>
    <name evidence="2" type="ORF">EZS28_011335</name>
</gene>
<comment type="caution">
    <text evidence="2">The sequence shown here is derived from an EMBL/GenBank/DDBJ whole genome shotgun (WGS) entry which is preliminary data.</text>
</comment>